<feature type="compositionally biased region" description="Low complexity" evidence="1">
    <location>
        <begin position="27"/>
        <end position="36"/>
    </location>
</feature>
<evidence type="ECO:0000256" key="1">
    <source>
        <dbReference type="SAM" id="MobiDB-lite"/>
    </source>
</evidence>
<dbReference type="AlphaFoldDB" id="A0A371CRH9"/>
<gene>
    <name evidence="2" type="ORF">OH76DRAFT_1253985</name>
</gene>
<proteinExistence type="predicted"/>
<evidence type="ECO:0000313" key="2">
    <source>
        <dbReference type="EMBL" id="RDX42891.1"/>
    </source>
</evidence>
<evidence type="ECO:0000313" key="3">
    <source>
        <dbReference type="Proteomes" id="UP000256964"/>
    </source>
</evidence>
<reference evidence="2 3" key="1">
    <citation type="journal article" date="2018" name="Biotechnol. Biofuels">
        <title>Integrative visual omics of the white-rot fungus Polyporus brumalis exposes the biotechnological potential of its oxidative enzymes for delignifying raw plant biomass.</title>
        <authorList>
            <person name="Miyauchi S."/>
            <person name="Rancon A."/>
            <person name="Drula E."/>
            <person name="Hage H."/>
            <person name="Chaduli D."/>
            <person name="Favel A."/>
            <person name="Grisel S."/>
            <person name="Henrissat B."/>
            <person name="Herpoel-Gimbert I."/>
            <person name="Ruiz-Duenas F.J."/>
            <person name="Chevret D."/>
            <person name="Hainaut M."/>
            <person name="Lin J."/>
            <person name="Wang M."/>
            <person name="Pangilinan J."/>
            <person name="Lipzen A."/>
            <person name="Lesage-Meessen L."/>
            <person name="Navarro D."/>
            <person name="Riley R."/>
            <person name="Grigoriev I.V."/>
            <person name="Zhou S."/>
            <person name="Raouche S."/>
            <person name="Rosso M.N."/>
        </authorList>
    </citation>
    <scope>NUCLEOTIDE SEQUENCE [LARGE SCALE GENOMIC DNA]</scope>
    <source>
        <strain evidence="2 3">BRFM 1820</strain>
    </source>
</reference>
<feature type="region of interest" description="Disordered" evidence="1">
    <location>
        <begin position="1"/>
        <end position="36"/>
    </location>
</feature>
<keyword evidence="3" id="KW-1185">Reference proteome</keyword>
<organism evidence="2 3">
    <name type="scientific">Lentinus brumalis</name>
    <dbReference type="NCBI Taxonomy" id="2498619"/>
    <lineage>
        <taxon>Eukaryota</taxon>
        <taxon>Fungi</taxon>
        <taxon>Dikarya</taxon>
        <taxon>Basidiomycota</taxon>
        <taxon>Agaricomycotina</taxon>
        <taxon>Agaricomycetes</taxon>
        <taxon>Polyporales</taxon>
        <taxon>Polyporaceae</taxon>
        <taxon>Lentinus</taxon>
    </lineage>
</organism>
<name>A0A371CRH9_9APHY</name>
<dbReference type="Proteomes" id="UP000256964">
    <property type="component" value="Unassembled WGS sequence"/>
</dbReference>
<sequence length="165" mass="18287">MAIHRHPLRPSERGGPDFGSSAPCMGPRISSPSPISRRLSAVGADSAADHTRYAWTDVVVNESANVVRSSKFANLELACAHVRTTLEPHTLPGAMYPRDVSAKFRLTNVRGPERPTSRSTDCPRTVGLCSRAEARSRKFRISTRPLALAQRYSQQQKRPLWHAMQ</sequence>
<dbReference type="EMBL" id="KZ857474">
    <property type="protein sequence ID" value="RDX42891.1"/>
    <property type="molecule type" value="Genomic_DNA"/>
</dbReference>
<accession>A0A371CRH9</accession>
<protein>
    <submittedName>
        <fullName evidence="2">Uncharacterized protein</fullName>
    </submittedName>
</protein>